<dbReference type="AlphaFoldDB" id="A0A7J0G7T4"/>
<evidence type="ECO:0000313" key="3">
    <source>
        <dbReference type="Proteomes" id="UP000585474"/>
    </source>
</evidence>
<gene>
    <name evidence="2" type="ORF">Acr_18g0009380</name>
</gene>
<feature type="region of interest" description="Disordered" evidence="1">
    <location>
        <begin position="1"/>
        <end position="20"/>
    </location>
</feature>
<proteinExistence type="predicted"/>
<dbReference type="Proteomes" id="UP000585474">
    <property type="component" value="Unassembled WGS sequence"/>
</dbReference>
<keyword evidence="3" id="KW-1185">Reference proteome</keyword>
<name>A0A7J0G7T4_9ERIC</name>
<reference evidence="2 3" key="1">
    <citation type="submission" date="2019-07" db="EMBL/GenBank/DDBJ databases">
        <title>De Novo Assembly of kiwifruit Actinidia rufa.</title>
        <authorList>
            <person name="Sugita-Konishi S."/>
            <person name="Sato K."/>
            <person name="Mori E."/>
            <person name="Abe Y."/>
            <person name="Kisaki G."/>
            <person name="Hamano K."/>
            <person name="Suezawa K."/>
            <person name="Otani M."/>
            <person name="Fukuda T."/>
            <person name="Manabe T."/>
            <person name="Gomi K."/>
            <person name="Tabuchi M."/>
            <person name="Akimitsu K."/>
            <person name="Kataoka I."/>
        </authorList>
    </citation>
    <scope>NUCLEOTIDE SEQUENCE [LARGE SCALE GENOMIC DNA]</scope>
    <source>
        <strain evidence="3">cv. Fuchu</strain>
    </source>
</reference>
<protein>
    <submittedName>
        <fullName evidence="2">Uncharacterized protein</fullName>
    </submittedName>
</protein>
<comment type="caution">
    <text evidence="2">The sequence shown here is derived from an EMBL/GenBank/DDBJ whole genome shotgun (WGS) entry which is preliminary data.</text>
</comment>
<organism evidence="2 3">
    <name type="scientific">Actinidia rufa</name>
    <dbReference type="NCBI Taxonomy" id="165716"/>
    <lineage>
        <taxon>Eukaryota</taxon>
        <taxon>Viridiplantae</taxon>
        <taxon>Streptophyta</taxon>
        <taxon>Embryophyta</taxon>
        <taxon>Tracheophyta</taxon>
        <taxon>Spermatophyta</taxon>
        <taxon>Magnoliopsida</taxon>
        <taxon>eudicotyledons</taxon>
        <taxon>Gunneridae</taxon>
        <taxon>Pentapetalae</taxon>
        <taxon>asterids</taxon>
        <taxon>Ericales</taxon>
        <taxon>Actinidiaceae</taxon>
        <taxon>Actinidia</taxon>
    </lineage>
</organism>
<sequence length="80" mass="8298">MWSGLVWPGHDNMNLPPRQARGRERSFLGARGVCVACGARGNHEDGDGENHQESVMGGGANALGVNVGGVRGAPPTVFMA</sequence>
<dbReference type="EMBL" id="BJWL01000018">
    <property type="protein sequence ID" value="GFZ06768.1"/>
    <property type="molecule type" value="Genomic_DNA"/>
</dbReference>
<evidence type="ECO:0000313" key="2">
    <source>
        <dbReference type="EMBL" id="GFZ06768.1"/>
    </source>
</evidence>
<accession>A0A7J0G7T4</accession>
<evidence type="ECO:0000256" key="1">
    <source>
        <dbReference type="SAM" id="MobiDB-lite"/>
    </source>
</evidence>